<dbReference type="EMBL" id="MF401423">
    <property type="protein sequence ID" value="ATJ02844.1"/>
    <property type="molecule type" value="Genomic_DNA"/>
</dbReference>
<dbReference type="PANTHER" id="PTHR46018">
    <property type="entry name" value="ZINC PHOSPHODIESTERASE ELAC PROTEIN 1"/>
    <property type="match status" value="1"/>
</dbReference>
<reference evidence="1" key="2">
    <citation type="journal article" date="2017" name="Mitochondrial DNA Part B Resour">
        <title>Characterization of the complete plastid genome of Porphyridium purpureum strain CCMP1328.</title>
        <authorList>
            <person name="Bi G."/>
        </authorList>
    </citation>
    <scope>NUCLEOTIDE SEQUENCE</scope>
</reference>
<keyword evidence="2" id="KW-0150">Chloroplast</keyword>
<geneLocation type="plastid" evidence="2"/>
<dbReference type="GeneID" id="17964063"/>
<dbReference type="AlphaFoldDB" id="W0S1N4"/>
<sequence length="239" mass="27945">MIACKPTIINKVKSRVININLLSDIWLVDCSEGIQQALFKDGFRLNQLSKIFIVNHDIQNLSGIVGLLATLNLAGRKKPFLIYSHTSVKKYIFAISKYSQTNFSFPIIFIDLEKQVLYQNHLYSLIFMPSKIYKRYSVIILNKQRSGNFLLKYAIKYGLRPSSIYQLLKNGKNFINWEGTIYKGISFCSLPRMGDKFIINSDFINYRFLIEILKNQPSKKIKENVSNCLYKENYFQEYR</sequence>
<accession>W0S1N4</accession>
<dbReference type="PANTHER" id="PTHR46018:SF2">
    <property type="entry name" value="ZINC PHOSPHODIESTERASE ELAC PROTEIN 1"/>
    <property type="match status" value="1"/>
</dbReference>
<reference evidence="2" key="1">
    <citation type="journal article" date="2014" name="J. Plant Res.">
        <title>Analysis of the complete plastid genome of the unicellular red alga Porphyridium purpureum.</title>
        <authorList>
            <person name="Tajima N."/>
            <person name="Sato S."/>
            <person name="Maruyama F."/>
            <person name="Kurokawa K."/>
            <person name="Ohta H."/>
            <person name="Tabata S."/>
            <person name="Sekine K."/>
            <person name="Moriyama T."/>
            <person name="Sato N."/>
        </authorList>
    </citation>
    <scope>NUCLEOTIDE SEQUENCE</scope>
</reference>
<organism evidence="2">
    <name type="scientific">Porphyridium purpureum</name>
    <name type="common">Red alga</name>
    <name type="synonym">Porphyridium cruentum</name>
    <dbReference type="NCBI Taxonomy" id="35688"/>
    <lineage>
        <taxon>Eukaryota</taxon>
        <taxon>Rhodophyta</taxon>
        <taxon>Bangiophyceae</taxon>
        <taxon>Porphyridiales</taxon>
        <taxon>Porphyridiaceae</taxon>
        <taxon>Porphyridium</taxon>
    </lineage>
</organism>
<evidence type="ECO:0000313" key="2">
    <source>
        <dbReference type="EMBL" id="BAO23613.1"/>
    </source>
</evidence>
<protein>
    <submittedName>
        <fullName evidence="2">Conserved hypothetical plastid protein</fullName>
    </submittedName>
    <submittedName>
        <fullName evidence="1">Ribonuclease Z-like protein</fullName>
    </submittedName>
</protein>
<dbReference type="SUPFAM" id="SSF56281">
    <property type="entry name" value="Metallo-hydrolase/oxidoreductase"/>
    <property type="match status" value="1"/>
</dbReference>
<dbReference type="GO" id="GO:0042781">
    <property type="term" value="F:3'-tRNA processing endoribonuclease activity"/>
    <property type="evidence" value="ECO:0007669"/>
    <property type="project" value="TreeGrafter"/>
</dbReference>
<dbReference type="InterPro" id="IPR036866">
    <property type="entry name" value="RibonucZ/Hydroxyglut_hydro"/>
</dbReference>
<keyword evidence="2" id="KW-0934">Plastid</keyword>
<gene>
    <name evidence="2" type="primary">ycf56</name>
</gene>
<dbReference type="Gene3D" id="3.60.15.10">
    <property type="entry name" value="Ribonuclease Z/Hydroxyacylglutathione hydrolase-like"/>
    <property type="match status" value="1"/>
</dbReference>
<proteinExistence type="predicted"/>
<evidence type="ECO:0000313" key="1">
    <source>
        <dbReference type="EMBL" id="ATJ02844.1"/>
    </source>
</evidence>
<name>W0S1N4_PORPP</name>
<dbReference type="RefSeq" id="YP_008965637.1">
    <property type="nucleotide sequence ID" value="NC_023133.1"/>
</dbReference>
<dbReference type="EMBL" id="AP012987">
    <property type="protein sequence ID" value="BAO23613.1"/>
    <property type="molecule type" value="Genomic_DNA"/>
</dbReference>